<organism evidence="2 3">
    <name type="scientific">Hyphomonas johnsonii MHS-2</name>
    <dbReference type="NCBI Taxonomy" id="1280950"/>
    <lineage>
        <taxon>Bacteria</taxon>
        <taxon>Pseudomonadati</taxon>
        <taxon>Pseudomonadota</taxon>
        <taxon>Alphaproteobacteria</taxon>
        <taxon>Hyphomonadales</taxon>
        <taxon>Hyphomonadaceae</taxon>
        <taxon>Hyphomonas</taxon>
    </lineage>
</organism>
<dbReference type="OrthoDB" id="7562173at2"/>
<protein>
    <submittedName>
        <fullName evidence="2">Uncharacterized protein</fullName>
    </submittedName>
</protein>
<sequence length="242" mass="27225">MILRRVIKHVKHQEWTAIVIDFLIVVVGVFVGLQVSNWNDERSLRREQAQYLQQLAAEHGVIEATFAKHVERYSGSVDATRTMLRHLGRNDAVDQGLLVQLAEDIESYPIPPGSSAALRELISSGKMGLIRNRDLRTALMQLNDHLELLARAYDGNSTDSSMLLPVLQPYLEFDLAEVPDASTRRPNVAVARVDLDGMRADEDVASAMKIALKVHTNMLYLDALLLDEVRKVRSTLEAEMER</sequence>
<comment type="caution">
    <text evidence="2">The sequence shown here is derived from an EMBL/GenBank/DDBJ whole genome shotgun (WGS) entry which is preliminary data.</text>
</comment>
<keyword evidence="1" id="KW-1133">Transmembrane helix</keyword>
<keyword evidence="1" id="KW-0812">Transmembrane</keyword>
<dbReference type="RefSeq" id="WP_035617659.1">
    <property type="nucleotide sequence ID" value="NZ_ARYK01000006.1"/>
</dbReference>
<evidence type="ECO:0000313" key="3">
    <source>
        <dbReference type="Proteomes" id="UP000025171"/>
    </source>
</evidence>
<keyword evidence="1" id="KW-0472">Membrane</keyword>
<dbReference type="EMBL" id="ARYK01000006">
    <property type="protein sequence ID" value="KCZ90852.1"/>
    <property type="molecule type" value="Genomic_DNA"/>
</dbReference>
<gene>
    <name evidence="2" type="ORF">HJO_13411</name>
</gene>
<evidence type="ECO:0000313" key="2">
    <source>
        <dbReference type="EMBL" id="KCZ90852.1"/>
    </source>
</evidence>
<dbReference type="AlphaFoldDB" id="A0A059FJR7"/>
<reference evidence="2 3" key="1">
    <citation type="journal article" date="2014" name="Antonie Van Leeuwenhoek">
        <title>Hyphomonas beringensis sp. nov. and Hyphomonas chukchiensis sp. nov., isolated from surface seawater of the Bering Sea and Chukchi Sea.</title>
        <authorList>
            <person name="Li C."/>
            <person name="Lai Q."/>
            <person name="Li G."/>
            <person name="Dong C."/>
            <person name="Wang J."/>
            <person name="Liao Y."/>
            <person name="Shao Z."/>
        </authorList>
    </citation>
    <scope>NUCLEOTIDE SEQUENCE [LARGE SCALE GENOMIC DNA]</scope>
    <source>
        <strain evidence="2 3">MHS-2</strain>
    </source>
</reference>
<evidence type="ECO:0000256" key="1">
    <source>
        <dbReference type="SAM" id="Phobius"/>
    </source>
</evidence>
<dbReference type="PATRIC" id="fig|1280950.3.peg.2692"/>
<dbReference type="Proteomes" id="UP000025171">
    <property type="component" value="Unassembled WGS sequence"/>
</dbReference>
<feature type="transmembrane region" description="Helical" evidence="1">
    <location>
        <begin position="15"/>
        <end position="36"/>
    </location>
</feature>
<accession>A0A059FJR7</accession>
<proteinExistence type="predicted"/>
<name>A0A059FJR7_9PROT</name>
<dbReference type="STRING" id="1280950.HJO_13411"/>
<keyword evidence="3" id="KW-1185">Reference proteome</keyword>
<dbReference type="eggNOG" id="ENOG5032Y4C">
    <property type="taxonomic scope" value="Bacteria"/>
</dbReference>